<dbReference type="AlphaFoldDB" id="Q4SRA4"/>
<accession>Q4SRA4</accession>
<dbReference type="EMBL" id="CAAE01014528">
    <property type="protein sequence ID" value="CAF96828.1"/>
    <property type="molecule type" value="Genomic_DNA"/>
</dbReference>
<reference evidence="1" key="1">
    <citation type="journal article" date="2004" name="Nature">
        <title>Genome duplication in the teleost fish Tetraodon nigroviridis reveals the early vertebrate proto-karyotype.</title>
        <authorList>
            <person name="Jaillon O."/>
            <person name="Aury J.-M."/>
            <person name="Brunet F."/>
            <person name="Petit J.-L."/>
            <person name="Stange-Thomann N."/>
            <person name="Mauceli E."/>
            <person name="Bouneau L."/>
            <person name="Fischer C."/>
            <person name="Ozouf-Costaz C."/>
            <person name="Bernot A."/>
            <person name="Nicaud S."/>
            <person name="Jaffe D."/>
            <person name="Fisher S."/>
            <person name="Lutfalla G."/>
            <person name="Dossat C."/>
            <person name="Segurens B."/>
            <person name="Dasilva C."/>
            <person name="Salanoubat M."/>
            <person name="Levy M."/>
            <person name="Boudet N."/>
            <person name="Castellano S."/>
            <person name="Anthouard V."/>
            <person name="Jubin C."/>
            <person name="Castelli V."/>
            <person name="Katinka M."/>
            <person name="Vacherie B."/>
            <person name="Biemont C."/>
            <person name="Skalli Z."/>
            <person name="Cattolico L."/>
            <person name="Poulain J."/>
            <person name="De Berardinis V."/>
            <person name="Cruaud C."/>
            <person name="Duprat S."/>
            <person name="Brottier P."/>
            <person name="Coutanceau J.-P."/>
            <person name="Gouzy J."/>
            <person name="Parra G."/>
            <person name="Lardier G."/>
            <person name="Chapple C."/>
            <person name="McKernan K.J."/>
            <person name="McEwan P."/>
            <person name="Bosak S."/>
            <person name="Kellis M."/>
            <person name="Volff J.-N."/>
            <person name="Guigo R."/>
            <person name="Zody M.C."/>
            <person name="Mesirov J."/>
            <person name="Lindblad-Toh K."/>
            <person name="Birren B."/>
            <person name="Nusbaum C."/>
            <person name="Kahn D."/>
            <person name="Robinson-Rechavi M."/>
            <person name="Laudet V."/>
            <person name="Schachter V."/>
            <person name="Quetier F."/>
            <person name="Saurin W."/>
            <person name="Scarpelli C."/>
            <person name="Wincker P."/>
            <person name="Lander E.S."/>
            <person name="Weissenbach J."/>
            <person name="Roest Crollius H."/>
        </authorList>
    </citation>
    <scope>NUCLEOTIDE SEQUENCE [LARGE SCALE GENOMIC DNA]</scope>
</reference>
<evidence type="ECO:0000313" key="1">
    <source>
        <dbReference type="EMBL" id="CAF96828.1"/>
    </source>
</evidence>
<protein>
    <submittedName>
        <fullName evidence="1">(spotted green pufferfish) hypothetical protein</fullName>
    </submittedName>
</protein>
<comment type="caution">
    <text evidence="1">The sequence shown here is derived from an EMBL/GenBank/DDBJ whole genome shotgun (WGS) entry which is preliminary data.</text>
</comment>
<name>Q4SRA4_TETNG</name>
<dbReference type="KEGG" id="tng:GSTEN00014003G001"/>
<reference evidence="1" key="2">
    <citation type="submission" date="2004-02" db="EMBL/GenBank/DDBJ databases">
        <authorList>
            <consortium name="Genoscope"/>
            <consortium name="Whitehead Institute Centre for Genome Research"/>
        </authorList>
    </citation>
    <scope>NUCLEOTIDE SEQUENCE</scope>
</reference>
<organism evidence="1">
    <name type="scientific">Tetraodon nigroviridis</name>
    <name type="common">Spotted green pufferfish</name>
    <name type="synonym">Chelonodon nigroviridis</name>
    <dbReference type="NCBI Taxonomy" id="99883"/>
    <lineage>
        <taxon>Eukaryota</taxon>
        <taxon>Metazoa</taxon>
        <taxon>Chordata</taxon>
        <taxon>Craniata</taxon>
        <taxon>Vertebrata</taxon>
        <taxon>Euteleostomi</taxon>
        <taxon>Actinopterygii</taxon>
        <taxon>Neopterygii</taxon>
        <taxon>Teleostei</taxon>
        <taxon>Neoteleostei</taxon>
        <taxon>Acanthomorphata</taxon>
        <taxon>Eupercaria</taxon>
        <taxon>Tetraodontiformes</taxon>
        <taxon>Tetradontoidea</taxon>
        <taxon>Tetraodontidae</taxon>
        <taxon>Tetraodon</taxon>
    </lineage>
</organism>
<gene>
    <name evidence="1" type="ORF">GSTENG00014003001</name>
</gene>
<proteinExistence type="predicted"/>
<dbReference type="OrthoDB" id="8955873at2759"/>
<sequence length="33" mass="3946">MTSPAKFRKDKEIVAEYETQVKGNTSVYHYYDF</sequence>